<keyword evidence="8" id="KW-0472">Membrane</keyword>
<reference evidence="11" key="1">
    <citation type="journal article" date="2009" name="PLoS Genet.">
        <title>Sequencing, mapping, and analysis of 27,455 maize full-length cDNAs.</title>
        <authorList>
            <person name="Soderlund C."/>
            <person name="Descour A."/>
            <person name="Kudrna D."/>
            <person name="Bomhoff M."/>
            <person name="Boyd L."/>
            <person name="Currie J."/>
            <person name="Angelova A."/>
            <person name="Collura K."/>
            <person name="Wissotski M."/>
            <person name="Ashley E."/>
            <person name="Morrow D."/>
            <person name="Fernandes J."/>
            <person name="Walbot V."/>
            <person name="Yu Y."/>
        </authorList>
    </citation>
    <scope>NUCLEOTIDE SEQUENCE</scope>
    <source>
        <strain evidence="11">B73</strain>
    </source>
</reference>
<evidence type="ECO:0000256" key="2">
    <source>
        <dbReference type="ARBA" id="ARBA00005441"/>
    </source>
</evidence>
<keyword evidence="4" id="KW-0812">Transmembrane</keyword>
<comment type="similarity">
    <text evidence="2">Belongs to the sphingomyelin synthase family.</text>
</comment>
<keyword evidence="3" id="KW-0808">Transferase</keyword>
<keyword evidence="7" id="KW-0443">Lipid metabolism</keyword>
<protein>
    <recommendedName>
        <fullName evidence="10">Sphingomyelin synthase-like domain-containing protein</fullName>
    </recommendedName>
</protein>
<evidence type="ECO:0000256" key="4">
    <source>
        <dbReference type="ARBA" id="ARBA00022692"/>
    </source>
</evidence>
<dbReference type="PANTHER" id="PTHR21290:SF64">
    <property type="entry name" value="PHOSPHATIDYLINOSITOL:CERAMIDE INOSITOLPHOSPHOTRANSFERASE"/>
    <property type="match status" value="1"/>
</dbReference>
<dbReference type="ExpressionAtlas" id="B4FJT0">
    <property type="expression patterns" value="baseline and differential"/>
</dbReference>
<accession>B4FJT0</accession>
<dbReference type="AlphaFoldDB" id="B4FJT0"/>
<proteinExistence type="evidence at transcript level"/>
<dbReference type="GO" id="GO:0016020">
    <property type="term" value="C:membrane"/>
    <property type="evidence" value="ECO:0007669"/>
    <property type="project" value="UniProtKB-SubCell"/>
</dbReference>
<keyword evidence="5" id="KW-0746">Sphingolipid metabolism</keyword>
<evidence type="ECO:0000256" key="5">
    <source>
        <dbReference type="ARBA" id="ARBA00022919"/>
    </source>
</evidence>
<name>B4FJT0_MAIZE</name>
<evidence type="ECO:0000256" key="1">
    <source>
        <dbReference type="ARBA" id="ARBA00004141"/>
    </source>
</evidence>
<dbReference type="PANTHER" id="PTHR21290">
    <property type="entry name" value="SPHINGOMYELIN SYNTHETASE"/>
    <property type="match status" value="1"/>
</dbReference>
<evidence type="ECO:0000256" key="6">
    <source>
        <dbReference type="ARBA" id="ARBA00022989"/>
    </source>
</evidence>
<evidence type="ECO:0000256" key="8">
    <source>
        <dbReference type="ARBA" id="ARBA00023136"/>
    </source>
</evidence>
<evidence type="ECO:0000256" key="3">
    <source>
        <dbReference type="ARBA" id="ARBA00022679"/>
    </source>
</evidence>
<evidence type="ECO:0000259" key="10">
    <source>
        <dbReference type="Pfam" id="PF14360"/>
    </source>
</evidence>
<dbReference type="Pfam" id="PF14360">
    <property type="entry name" value="PAP2_C"/>
    <property type="match status" value="1"/>
</dbReference>
<feature type="domain" description="Sphingomyelin synthase-like" evidence="10">
    <location>
        <begin position="2"/>
        <end position="33"/>
    </location>
</feature>
<sequence length="119" mass="13400">MAVIQSLLIIASRKHYTVDVVVAWYTVNLVVFFVDNKLPEMADRTNGLSLLPVSTKDKDGRMKEELHKLEKDGRMMDEFHKLLNGNSIDATDWRQRVQMNGKHGEDTSHTVADATSAGT</sequence>
<evidence type="ECO:0000313" key="11">
    <source>
        <dbReference type="EMBL" id="ACF82373.1"/>
    </source>
</evidence>
<keyword evidence="6" id="KW-1133">Transmembrane helix</keyword>
<comment type="subcellular location">
    <subcellularLocation>
        <location evidence="1">Membrane</location>
        <topology evidence="1">Multi-pass membrane protein</topology>
    </subcellularLocation>
</comment>
<evidence type="ECO:0000256" key="7">
    <source>
        <dbReference type="ARBA" id="ARBA00023098"/>
    </source>
</evidence>
<dbReference type="EMBL" id="BT037368">
    <property type="protein sequence ID" value="ACF82373.1"/>
    <property type="molecule type" value="mRNA"/>
</dbReference>
<evidence type="ECO:0000256" key="9">
    <source>
        <dbReference type="SAM" id="MobiDB-lite"/>
    </source>
</evidence>
<dbReference type="GO" id="GO:0006665">
    <property type="term" value="P:sphingolipid metabolic process"/>
    <property type="evidence" value="ECO:0007669"/>
    <property type="project" value="UniProtKB-KW"/>
</dbReference>
<organism evidence="11">
    <name type="scientific">Zea mays</name>
    <name type="common">Maize</name>
    <dbReference type="NCBI Taxonomy" id="4577"/>
    <lineage>
        <taxon>Eukaryota</taxon>
        <taxon>Viridiplantae</taxon>
        <taxon>Streptophyta</taxon>
        <taxon>Embryophyta</taxon>
        <taxon>Tracheophyta</taxon>
        <taxon>Spermatophyta</taxon>
        <taxon>Magnoliopsida</taxon>
        <taxon>Liliopsida</taxon>
        <taxon>Poales</taxon>
        <taxon>Poaceae</taxon>
        <taxon>PACMAD clade</taxon>
        <taxon>Panicoideae</taxon>
        <taxon>Andropogonodae</taxon>
        <taxon>Andropogoneae</taxon>
        <taxon>Tripsacinae</taxon>
        <taxon>Zea</taxon>
    </lineage>
</organism>
<feature type="region of interest" description="Disordered" evidence="9">
    <location>
        <begin position="100"/>
        <end position="119"/>
    </location>
</feature>
<dbReference type="GO" id="GO:0016780">
    <property type="term" value="F:phosphotransferase activity, for other substituted phosphate groups"/>
    <property type="evidence" value="ECO:0007669"/>
    <property type="project" value="InterPro"/>
</dbReference>
<dbReference type="InterPro" id="IPR045221">
    <property type="entry name" value="Sphingomyelin_synth-like"/>
</dbReference>
<dbReference type="InterPro" id="IPR025749">
    <property type="entry name" value="Sphingomyelin_synth-like_dom"/>
</dbReference>